<organism evidence="4 5">
    <name type="scientific">Camellia sinensis var. sinensis</name>
    <name type="common">China tea</name>
    <dbReference type="NCBI Taxonomy" id="542762"/>
    <lineage>
        <taxon>Eukaryota</taxon>
        <taxon>Viridiplantae</taxon>
        <taxon>Streptophyta</taxon>
        <taxon>Embryophyta</taxon>
        <taxon>Tracheophyta</taxon>
        <taxon>Spermatophyta</taxon>
        <taxon>Magnoliopsida</taxon>
        <taxon>eudicotyledons</taxon>
        <taxon>Gunneridae</taxon>
        <taxon>Pentapetalae</taxon>
        <taxon>asterids</taxon>
        <taxon>Ericales</taxon>
        <taxon>Theaceae</taxon>
        <taxon>Camellia</taxon>
    </lineage>
</organism>
<gene>
    <name evidence="4" type="ORF">TEA_029116</name>
</gene>
<evidence type="ECO:0000259" key="3">
    <source>
        <dbReference type="Pfam" id="PF00685"/>
    </source>
</evidence>
<sequence length="614" mass="69914">MATSQPPLFPAKILQGVIACQQHFQAQDTDILLVTTPKSDTTWLKAILFAIENRTRYPDTNRHPLLVNNPHDLVPFLELQLYVDKQVPNLTSFTSLRLFATHLPFSSLLESVTCSASKLDYLCRNPMDTFVSLHHIANKIRPPSFGPNILEDVFDMFCRGVCLCGPFWDHVLGYGKESMEKPQKVLFLKYEEMKEEPTIHLKRLAEFMGCPFSLKEEALGVVDEILRLCSFNHLSSLEVNKNGKVSTGVENKAFFRRGEVGDWKNYLTDEMVDRLVQIGEQKFAESGLKFYAQDIDILLVTIPKSGTTRLKAILFAIENRTRYPDMNRHPLLANNPHDLVLFLELKLYVDKQVPDLTSFTSPRLFATHLPFSSLPESMTCSASKLVYLCRNPMDTFVSLHHFTNKLRPPALGPNILEDVFDMFCREVCLCGPFWDHVLGYWKESLEKPQKSEGTIASEGLQYPSRSLTGTDRLHQGHRLNSSRAEISEAYCRHRFTDCSVRLEQYVESGRDCAQLQDRKGTVFARKGTTEVDRKRAESSHILQATRYQAKCEARTGMGQDIPFPPLGRSDHVQTPQQSIVNQCQLQICYTPNCSAAPLWKKLTVVNKKKDLVEC</sequence>
<dbReference type="Gene3D" id="3.40.50.300">
    <property type="entry name" value="P-loop containing nucleotide triphosphate hydrolases"/>
    <property type="match status" value="2"/>
</dbReference>
<dbReference type="Pfam" id="PF00685">
    <property type="entry name" value="Sulfotransfer_1"/>
    <property type="match status" value="2"/>
</dbReference>
<keyword evidence="2" id="KW-0808">Transferase</keyword>
<evidence type="ECO:0000256" key="2">
    <source>
        <dbReference type="ARBA" id="ARBA00022679"/>
    </source>
</evidence>
<dbReference type="SUPFAM" id="SSF52540">
    <property type="entry name" value="P-loop containing nucleoside triphosphate hydrolases"/>
    <property type="match status" value="2"/>
</dbReference>
<evidence type="ECO:0000256" key="1">
    <source>
        <dbReference type="ARBA" id="ARBA00005771"/>
    </source>
</evidence>
<dbReference type="InterPro" id="IPR027417">
    <property type="entry name" value="P-loop_NTPase"/>
</dbReference>
<dbReference type="EMBL" id="SDRB02005615">
    <property type="protein sequence ID" value="THG13889.1"/>
    <property type="molecule type" value="Genomic_DNA"/>
</dbReference>
<feature type="domain" description="Sulfotransferase" evidence="3">
    <location>
        <begin position="295"/>
        <end position="448"/>
    </location>
</feature>
<evidence type="ECO:0000313" key="4">
    <source>
        <dbReference type="EMBL" id="THG13889.1"/>
    </source>
</evidence>
<comment type="caution">
    <text evidence="4">The sequence shown here is derived from an EMBL/GenBank/DDBJ whole genome shotgun (WGS) entry which is preliminary data.</text>
</comment>
<feature type="domain" description="Sulfotransferase" evidence="3">
    <location>
        <begin position="28"/>
        <end position="287"/>
    </location>
</feature>
<reference evidence="4 5" key="1">
    <citation type="journal article" date="2018" name="Proc. Natl. Acad. Sci. U.S.A.">
        <title>Draft genome sequence of Camellia sinensis var. sinensis provides insights into the evolution of the tea genome and tea quality.</title>
        <authorList>
            <person name="Wei C."/>
            <person name="Yang H."/>
            <person name="Wang S."/>
            <person name="Zhao J."/>
            <person name="Liu C."/>
            <person name="Gao L."/>
            <person name="Xia E."/>
            <person name="Lu Y."/>
            <person name="Tai Y."/>
            <person name="She G."/>
            <person name="Sun J."/>
            <person name="Cao H."/>
            <person name="Tong W."/>
            <person name="Gao Q."/>
            <person name="Li Y."/>
            <person name="Deng W."/>
            <person name="Jiang X."/>
            <person name="Wang W."/>
            <person name="Chen Q."/>
            <person name="Zhang S."/>
            <person name="Li H."/>
            <person name="Wu J."/>
            <person name="Wang P."/>
            <person name="Li P."/>
            <person name="Shi C."/>
            <person name="Zheng F."/>
            <person name="Jian J."/>
            <person name="Huang B."/>
            <person name="Shan D."/>
            <person name="Shi M."/>
            <person name="Fang C."/>
            <person name="Yue Y."/>
            <person name="Li F."/>
            <person name="Li D."/>
            <person name="Wei S."/>
            <person name="Han B."/>
            <person name="Jiang C."/>
            <person name="Yin Y."/>
            <person name="Xia T."/>
            <person name="Zhang Z."/>
            <person name="Bennetzen J.L."/>
            <person name="Zhao S."/>
            <person name="Wan X."/>
        </authorList>
    </citation>
    <scope>NUCLEOTIDE SEQUENCE [LARGE SCALE GENOMIC DNA]</scope>
    <source>
        <strain evidence="5">cv. Shuchazao</strain>
        <tissue evidence="4">Leaf</tissue>
    </source>
</reference>
<evidence type="ECO:0000313" key="5">
    <source>
        <dbReference type="Proteomes" id="UP000306102"/>
    </source>
</evidence>
<name>A0A4S4ECC1_CAMSN</name>
<proteinExistence type="inferred from homology"/>
<dbReference type="InterPro" id="IPR000863">
    <property type="entry name" value="Sulfotransferase_dom"/>
</dbReference>
<dbReference type="AlphaFoldDB" id="A0A4S4ECC1"/>
<dbReference type="Proteomes" id="UP000306102">
    <property type="component" value="Unassembled WGS sequence"/>
</dbReference>
<dbReference type="PANTHER" id="PTHR11783">
    <property type="entry name" value="SULFOTRANSFERASE SULT"/>
    <property type="match status" value="1"/>
</dbReference>
<protein>
    <recommendedName>
        <fullName evidence="3">Sulfotransferase domain-containing protein</fullName>
    </recommendedName>
</protein>
<dbReference type="STRING" id="542762.A0A4S4ECC1"/>
<accession>A0A4S4ECC1</accession>
<comment type="similarity">
    <text evidence="1">Belongs to the sulfotransferase 1 family.</text>
</comment>
<dbReference type="GO" id="GO:0008146">
    <property type="term" value="F:sulfotransferase activity"/>
    <property type="evidence" value="ECO:0007669"/>
    <property type="project" value="InterPro"/>
</dbReference>
<keyword evidence="5" id="KW-1185">Reference proteome</keyword>